<dbReference type="Pfam" id="PF12476">
    <property type="entry name" value="DUF3696"/>
    <property type="match status" value="1"/>
</dbReference>
<feature type="domain" description="Endonuclease GajA/Old nuclease/RecF-like AAA" evidence="2">
    <location>
        <begin position="1"/>
        <end position="83"/>
    </location>
</feature>
<evidence type="ECO:0000259" key="2">
    <source>
        <dbReference type="Pfam" id="PF13175"/>
    </source>
</evidence>
<dbReference type="InterPro" id="IPR022532">
    <property type="entry name" value="DUF3696"/>
</dbReference>
<dbReference type="InterPro" id="IPR014592">
    <property type="entry name" value="P-loop_UCP034888"/>
</dbReference>
<feature type="domain" description="ATPase AAA-type core" evidence="3">
    <location>
        <begin position="241"/>
        <end position="291"/>
    </location>
</feature>
<accession>A0A6L3NLS4</accession>
<feature type="domain" description="DUF3696" evidence="1">
    <location>
        <begin position="304"/>
        <end position="352"/>
    </location>
</feature>
<dbReference type="RefSeq" id="WP_151003709.1">
    <property type="nucleotide sequence ID" value="NZ_CABVPO010000017.1"/>
</dbReference>
<dbReference type="PANTHER" id="PTHR43581">
    <property type="entry name" value="ATP/GTP PHOSPHATASE"/>
    <property type="match status" value="1"/>
</dbReference>
<evidence type="ECO:0000313" key="4">
    <source>
        <dbReference type="EMBL" id="KAB0685373.1"/>
    </source>
</evidence>
<dbReference type="PIRSF" id="PIRSF034888">
    <property type="entry name" value="P-loop_UCP034888"/>
    <property type="match status" value="1"/>
</dbReference>
<dbReference type="Proteomes" id="UP000473571">
    <property type="component" value="Unassembled WGS sequence"/>
</dbReference>
<dbReference type="InterPro" id="IPR051396">
    <property type="entry name" value="Bact_Antivir_Def_Nuclease"/>
</dbReference>
<name>A0A6L3NLS4_9BURK</name>
<dbReference type="InterPro" id="IPR041685">
    <property type="entry name" value="AAA_GajA/Old/RecF-like"/>
</dbReference>
<dbReference type="InterPro" id="IPR027417">
    <property type="entry name" value="P-loop_NTPase"/>
</dbReference>
<proteinExistence type="predicted"/>
<dbReference type="Pfam" id="PF13304">
    <property type="entry name" value="AAA_21"/>
    <property type="match status" value="1"/>
</dbReference>
<evidence type="ECO:0000259" key="1">
    <source>
        <dbReference type="Pfam" id="PF12476"/>
    </source>
</evidence>
<dbReference type="InterPro" id="IPR003959">
    <property type="entry name" value="ATPase_AAA_core"/>
</dbReference>
<comment type="caution">
    <text evidence="4">The sequence shown here is derived from an EMBL/GenBank/DDBJ whole genome shotgun (WGS) entry which is preliminary data.</text>
</comment>
<reference evidence="4 5" key="1">
    <citation type="submission" date="2019-09" db="EMBL/GenBank/DDBJ databases">
        <title>Draft genome sequences of 48 bacterial type strains from the CCUG.</title>
        <authorList>
            <person name="Tunovic T."/>
            <person name="Pineiro-Iglesias B."/>
            <person name="Unosson C."/>
            <person name="Inganas E."/>
            <person name="Ohlen M."/>
            <person name="Cardew S."/>
            <person name="Jensie-Markopoulos S."/>
            <person name="Salva-Serra F."/>
            <person name="Jaen-Luchoro D."/>
            <person name="Karlsson R."/>
            <person name="Svensson-Stadler L."/>
            <person name="Chun J."/>
            <person name="Moore E."/>
        </authorList>
    </citation>
    <scope>NUCLEOTIDE SEQUENCE [LARGE SCALE GENOMIC DNA]</scope>
    <source>
        <strain evidence="4 5">CCUG 65687</strain>
    </source>
</reference>
<dbReference type="SUPFAM" id="SSF52540">
    <property type="entry name" value="P-loop containing nucleoside triphosphate hydrolases"/>
    <property type="match status" value="1"/>
</dbReference>
<organism evidence="4 5">
    <name type="scientific">Burkholderia territorii</name>
    <dbReference type="NCBI Taxonomy" id="1503055"/>
    <lineage>
        <taxon>Bacteria</taxon>
        <taxon>Pseudomonadati</taxon>
        <taxon>Pseudomonadota</taxon>
        <taxon>Betaproteobacteria</taxon>
        <taxon>Burkholderiales</taxon>
        <taxon>Burkholderiaceae</taxon>
        <taxon>Burkholderia</taxon>
        <taxon>Burkholderia cepacia complex</taxon>
    </lineage>
</organism>
<gene>
    <name evidence="4" type="ORF">F7R13_04840</name>
</gene>
<dbReference type="EMBL" id="VZOL01000028">
    <property type="protein sequence ID" value="KAB0685373.1"/>
    <property type="molecule type" value="Genomic_DNA"/>
</dbReference>
<dbReference type="PANTHER" id="PTHR43581:SF2">
    <property type="entry name" value="EXCINUCLEASE ATPASE SUBUNIT"/>
    <property type="match status" value="1"/>
</dbReference>
<evidence type="ECO:0000313" key="5">
    <source>
        <dbReference type="Proteomes" id="UP000473571"/>
    </source>
</evidence>
<dbReference type="Gene3D" id="3.40.50.300">
    <property type="entry name" value="P-loop containing nucleotide triphosphate hydrolases"/>
    <property type="match status" value="1"/>
</dbReference>
<protein>
    <submittedName>
        <fullName evidence="4">DUF3696 domain-containing protein</fullName>
    </submittedName>
</protein>
<dbReference type="Pfam" id="PF13175">
    <property type="entry name" value="AAA_15"/>
    <property type="match status" value="1"/>
</dbReference>
<evidence type="ECO:0000259" key="3">
    <source>
        <dbReference type="Pfam" id="PF13304"/>
    </source>
</evidence>
<sequence length="359" mass="39923">MINSIQINAFKSFRSCETKLGRLTVLAGLNNSGKSSLMQAVRMCLAARDYDNPYIDGYGGYGELKSRLSASDETMSITLEIQNRKTVLSLFESRHEITHSEMLPLAQFVCADRYGPRVQLPAMREDIAAMTVGVHGEYSAHYASILERMIVAEPLRHGEAAANTLKHQLTKWMGEISPGIKLDFDVLKRYDASQLQVDGARPTNSGFGISYVMPIVLCLLTMSGTMGEDDSDWRVRSWFTSLQQQGGLLLIENPEAHLHPRGQTCLGQLVALASSCGLQVIVETHSDHFIDGIRIAAKHTEIVEPDNISIKYFSKNRDEETEIEDIAVLPDGKLSKWPNGFFDQMSINLRELAKKNAKG</sequence>
<dbReference type="AlphaFoldDB" id="A0A6L3NLS4"/>